<gene>
    <name evidence="2" type="ORF">LTR36_007832</name>
</gene>
<dbReference type="EMBL" id="JAVFHQ010000051">
    <property type="protein sequence ID" value="KAK4541535.1"/>
    <property type="molecule type" value="Genomic_DNA"/>
</dbReference>
<comment type="caution">
    <text evidence="2">The sequence shown here is derived from an EMBL/GenBank/DDBJ whole genome shotgun (WGS) entry which is preliminary data.</text>
</comment>
<dbReference type="InterPro" id="IPR036361">
    <property type="entry name" value="SAP_dom_sf"/>
</dbReference>
<name>A0AAV9J9Y1_9PEZI</name>
<protein>
    <recommendedName>
        <fullName evidence="1">SAP domain-containing protein</fullName>
    </recommendedName>
</protein>
<feature type="domain" description="SAP" evidence="1">
    <location>
        <begin position="16"/>
        <end position="50"/>
    </location>
</feature>
<organism evidence="2 3">
    <name type="scientific">Oleoguttula mirabilis</name>
    <dbReference type="NCBI Taxonomy" id="1507867"/>
    <lineage>
        <taxon>Eukaryota</taxon>
        <taxon>Fungi</taxon>
        <taxon>Dikarya</taxon>
        <taxon>Ascomycota</taxon>
        <taxon>Pezizomycotina</taxon>
        <taxon>Dothideomycetes</taxon>
        <taxon>Dothideomycetidae</taxon>
        <taxon>Mycosphaerellales</taxon>
        <taxon>Teratosphaeriaceae</taxon>
        <taxon>Oleoguttula</taxon>
    </lineage>
</organism>
<reference evidence="2 3" key="1">
    <citation type="submission" date="2021-11" db="EMBL/GenBank/DDBJ databases">
        <title>Black yeast isolated from Biological Soil Crust.</title>
        <authorList>
            <person name="Kurbessoian T."/>
        </authorList>
    </citation>
    <scope>NUCLEOTIDE SEQUENCE [LARGE SCALE GENOMIC DNA]</scope>
    <source>
        <strain evidence="2 3">CCFEE 5522</strain>
    </source>
</reference>
<dbReference type="InterPro" id="IPR003034">
    <property type="entry name" value="SAP_dom"/>
</dbReference>
<evidence type="ECO:0000313" key="3">
    <source>
        <dbReference type="Proteomes" id="UP001324427"/>
    </source>
</evidence>
<dbReference type="AlphaFoldDB" id="A0AAV9J9Y1"/>
<dbReference type="Proteomes" id="UP001324427">
    <property type="component" value="Unassembled WGS sequence"/>
</dbReference>
<dbReference type="PROSITE" id="PS50800">
    <property type="entry name" value="SAP"/>
    <property type="match status" value="1"/>
</dbReference>
<accession>A0AAV9J9Y1</accession>
<keyword evidence="3" id="KW-1185">Reference proteome</keyword>
<proteinExistence type="predicted"/>
<sequence length="282" mass="30995">MAGSMASVPFAVPLHLTHLNLAELKQLCNERELKTTGNKTHLITRMSKHETQAKVYDGFATASSAADLVALLESADKARTFHPFVQLPAELRNRIYRYATASDPSVALVRPRVPAICQASSQLRSESLPIHYGVNCFAIQLRAAVYARRPQHRVKLLLESRVDARDVRWLKMVKGAGTAQHLRRLLVAVVKTECGMAPYTCTEVTYKAGTPAFEVMAKGVWKACAKLPCLAAVEGDKHAVALPAELVDVLRCLVQNGRTMGLSVIAEILACFVEGSRCYIKR</sequence>
<evidence type="ECO:0000259" key="1">
    <source>
        <dbReference type="PROSITE" id="PS50800"/>
    </source>
</evidence>
<dbReference type="Gene3D" id="1.10.720.30">
    <property type="entry name" value="SAP domain"/>
    <property type="match status" value="1"/>
</dbReference>
<evidence type="ECO:0000313" key="2">
    <source>
        <dbReference type="EMBL" id="KAK4541535.1"/>
    </source>
</evidence>
<dbReference type="SUPFAM" id="SSF68906">
    <property type="entry name" value="SAP domain"/>
    <property type="match status" value="1"/>
</dbReference>
<dbReference type="Pfam" id="PF02037">
    <property type="entry name" value="SAP"/>
    <property type="match status" value="1"/>
</dbReference>